<name>A0A6N8SHV1_9HYPH</name>
<dbReference type="OrthoDB" id="8420736at2"/>
<comment type="caution">
    <text evidence="2">The sequence shown here is derived from an EMBL/GenBank/DDBJ whole genome shotgun (WGS) entry which is preliminary data.</text>
</comment>
<sequence length="90" mass="9656">MRYALLAAVAATLCHASIAAAEERPMHDPAIEAAAIAILQKKLPDIRKTHDIGDNPRFVREARPHTQPQGISALAGLDALDGLAGRIIWL</sequence>
<evidence type="ECO:0000313" key="3">
    <source>
        <dbReference type="Proteomes" id="UP000435802"/>
    </source>
</evidence>
<organism evidence="2 3">
    <name type="scientific">Shinella kummerowiae</name>
    <dbReference type="NCBI Taxonomy" id="417745"/>
    <lineage>
        <taxon>Bacteria</taxon>
        <taxon>Pseudomonadati</taxon>
        <taxon>Pseudomonadota</taxon>
        <taxon>Alphaproteobacteria</taxon>
        <taxon>Hyphomicrobiales</taxon>
        <taxon>Rhizobiaceae</taxon>
        <taxon>Shinella</taxon>
    </lineage>
</organism>
<dbReference type="AlphaFoldDB" id="A0A6N8SHV1"/>
<evidence type="ECO:0000313" key="2">
    <source>
        <dbReference type="EMBL" id="MXN48103.1"/>
    </source>
</evidence>
<accession>A0A6N8SHV1</accession>
<proteinExistence type="predicted"/>
<gene>
    <name evidence="2" type="ORF">GR138_23110</name>
</gene>
<dbReference type="Proteomes" id="UP000435802">
    <property type="component" value="Unassembled WGS sequence"/>
</dbReference>
<dbReference type="RefSeq" id="WP_160861599.1">
    <property type="nucleotide sequence ID" value="NZ_JAODWE010000001.1"/>
</dbReference>
<keyword evidence="1" id="KW-0732">Signal</keyword>
<evidence type="ECO:0000256" key="1">
    <source>
        <dbReference type="SAM" id="SignalP"/>
    </source>
</evidence>
<dbReference type="EMBL" id="WUMK01000009">
    <property type="protein sequence ID" value="MXN48103.1"/>
    <property type="molecule type" value="Genomic_DNA"/>
</dbReference>
<reference evidence="2 3" key="1">
    <citation type="submission" date="2019-12" db="EMBL/GenBank/DDBJ databases">
        <title>Shinella kummerowiae sp. nov., a symbiotic bacterium isolated from root nodules of the herbal legume Kummerowia stipulacea.</title>
        <authorList>
            <person name="Gao J."/>
        </authorList>
    </citation>
    <scope>NUCLEOTIDE SEQUENCE [LARGE SCALE GENOMIC DNA]</scope>
    <source>
        <strain evidence="2 3">CCBAU 25048</strain>
    </source>
</reference>
<feature type="chain" id="PRO_5026732884" evidence="1">
    <location>
        <begin position="22"/>
        <end position="90"/>
    </location>
</feature>
<protein>
    <submittedName>
        <fullName evidence="2">Uncharacterized protein</fullName>
    </submittedName>
</protein>
<keyword evidence="3" id="KW-1185">Reference proteome</keyword>
<feature type="signal peptide" evidence="1">
    <location>
        <begin position="1"/>
        <end position="21"/>
    </location>
</feature>